<comment type="caution">
    <text evidence="1">The sequence shown here is derived from an EMBL/GenBank/DDBJ whole genome shotgun (WGS) entry which is preliminary data.</text>
</comment>
<sequence>MRQVVRIILSTVVGLLGVAVFYEVVSHLLPPVLPSAASAAHVISSPRVKSRAKNHKVQKAVSPPTVFPGGLAPVSYLPVQEQNILALAKPRQLNPLLPKLSFPGTALEESYASGPELDLEFNNMVAVESKSPIGSYYRPAASTALTLPDGMPADWLLVYGVGGPMYRLMFQEDGIYVRLELFGAYVPSTMADAAKIAAQFVPLQNVFAPTADSGS</sequence>
<accession>A0A2T2XGV6</accession>
<organism evidence="1 2">
    <name type="scientific">Sulfobacillus benefaciens</name>
    <dbReference type="NCBI Taxonomy" id="453960"/>
    <lineage>
        <taxon>Bacteria</taxon>
        <taxon>Bacillati</taxon>
        <taxon>Bacillota</taxon>
        <taxon>Clostridia</taxon>
        <taxon>Eubacteriales</taxon>
        <taxon>Clostridiales Family XVII. Incertae Sedis</taxon>
        <taxon>Sulfobacillus</taxon>
    </lineage>
</organism>
<name>A0A2T2XGV6_9FIRM</name>
<dbReference type="EMBL" id="PXYW01000017">
    <property type="protein sequence ID" value="PSR33672.1"/>
    <property type="molecule type" value="Genomic_DNA"/>
</dbReference>
<reference evidence="1 2" key="1">
    <citation type="journal article" date="2014" name="BMC Genomics">
        <title>Comparison of environmental and isolate Sulfobacillus genomes reveals diverse carbon, sulfur, nitrogen, and hydrogen metabolisms.</title>
        <authorList>
            <person name="Justice N.B."/>
            <person name="Norman A."/>
            <person name="Brown C.T."/>
            <person name="Singh A."/>
            <person name="Thomas B.C."/>
            <person name="Banfield J.F."/>
        </authorList>
    </citation>
    <scope>NUCLEOTIDE SEQUENCE [LARGE SCALE GENOMIC DNA]</scope>
    <source>
        <strain evidence="1">AMDSBA4</strain>
    </source>
</reference>
<protein>
    <submittedName>
        <fullName evidence="1">Uncharacterized protein</fullName>
    </submittedName>
</protein>
<gene>
    <name evidence="1" type="ORF">C7B46_08675</name>
</gene>
<dbReference type="Proteomes" id="UP000242972">
    <property type="component" value="Unassembled WGS sequence"/>
</dbReference>
<dbReference type="AlphaFoldDB" id="A0A2T2XGV6"/>
<evidence type="ECO:0000313" key="2">
    <source>
        <dbReference type="Proteomes" id="UP000242972"/>
    </source>
</evidence>
<proteinExistence type="predicted"/>
<evidence type="ECO:0000313" key="1">
    <source>
        <dbReference type="EMBL" id="PSR33672.1"/>
    </source>
</evidence>